<dbReference type="AlphaFoldDB" id="A0A409YP49"/>
<reference evidence="2 3" key="1">
    <citation type="journal article" date="2018" name="Evol. Lett.">
        <title>Horizontal gene cluster transfer increased hallucinogenic mushroom diversity.</title>
        <authorList>
            <person name="Reynolds H.T."/>
            <person name="Vijayakumar V."/>
            <person name="Gluck-Thaler E."/>
            <person name="Korotkin H.B."/>
            <person name="Matheny P.B."/>
            <person name="Slot J.C."/>
        </authorList>
    </citation>
    <scope>NUCLEOTIDE SEQUENCE [LARGE SCALE GENOMIC DNA]</scope>
    <source>
        <strain evidence="2 3">SRW20</strain>
    </source>
</reference>
<gene>
    <name evidence="2" type="ORF">CVT26_012879</name>
</gene>
<evidence type="ECO:0000256" key="1">
    <source>
        <dbReference type="SAM" id="MobiDB-lite"/>
    </source>
</evidence>
<proteinExistence type="predicted"/>
<feature type="compositionally biased region" description="Polar residues" evidence="1">
    <location>
        <begin position="24"/>
        <end position="41"/>
    </location>
</feature>
<feature type="region of interest" description="Disordered" evidence="1">
    <location>
        <begin position="24"/>
        <end position="44"/>
    </location>
</feature>
<feature type="region of interest" description="Disordered" evidence="1">
    <location>
        <begin position="190"/>
        <end position="209"/>
    </location>
</feature>
<name>A0A409YP49_9AGAR</name>
<dbReference type="Proteomes" id="UP000284706">
    <property type="component" value="Unassembled WGS sequence"/>
</dbReference>
<comment type="caution">
    <text evidence="2">The sequence shown here is derived from an EMBL/GenBank/DDBJ whole genome shotgun (WGS) entry which is preliminary data.</text>
</comment>
<evidence type="ECO:0000313" key="2">
    <source>
        <dbReference type="EMBL" id="PPR04766.1"/>
    </source>
</evidence>
<dbReference type="InParanoid" id="A0A409YP49"/>
<protein>
    <submittedName>
        <fullName evidence="2">Uncharacterized protein</fullName>
    </submittedName>
</protein>
<sequence>MKICTSPEHNSAKTGTCRNVLATQGSRTSKASSSPKYSTGVWTRKPSIGGHEHIRGCGLSEEYSGFFGVQPSETIGQGNFPVSFRIGQSETARTVCGGMPNNSLCVAAFRIENDQIRLVDKNGHFGLLRGWTVHPGILGLVTSLSDVNTPERWIKAGRMNELKSNHTWCQGAVPRFSRGVVKSIRAIDKGRPRGMSPLDHLSSSPSAYKRQLRRRRHIGTLELGEYHVNYHNLSDLET</sequence>
<keyword evidence="3" id="KW-1185">Reference proteome</keyword>
<accession>A0A409YP49</accession>
<organism evidence="2 3">
    <name type="scientific">Gymnopilus dilepis</name>
    <dbReference type="NCBI Taxonomy" id="231916"/>
    <lineage>
        <taxon>Eukaryota</taxon>
        <taxon>Fungi</taxon>
        <taxon>Dikarya</taxon>
        <taxon>Basidiomycota</taxon>
        <taxon>Agaricomycotina</taxon>
        <taxon>Agaricomycetes</taxon>
        <taxon>Agaricomycetidae</taxon>
        <taxon>Agaricales</taxon>
        <taxon>Agaricineae</taxon>
        <taxon>Hymenogastraceae</taxon>
        <taxon>Gymnopilus</taxon>
    </lineage>
</organism>
<dbReference type="EMBL" id="NHYE01000570">
    <property type="protein sequence ID" value="PPR04766.1"/>
    <property type="molecule type" value="Genomic_DNA"/>
</dbReference>
<evidence type="ECO:0000313" key="3">
    <source>
        <dbReference type="Proteomes" id="UP000284706"/>
    </source>
</evidence>